<dbReference type="InParanoid" id="M0D9N6"/>
<dbReference type="Proteomes" id="UP000011513">
    <property type="component" value="Unassembled WGS sequence"/>
</dbReference>
<dbReference type="eggNOG" id="arCOG01083">
    <property type="taxonomic scope" value="Archaea"/>
</dbReference>
<evidence type="ECO:0000256" key="1">
    <source>
        <dbReference type="SAM" id="MobiDB-lite"/>
    </source>
</evidence>
<dbReference type="InterPro" id="IPR015797">
    <property type="entry name" value="NUDIX_hydrolase-like_dom_sf"/>
</dbReference>
<accession>M0D9N6</accession>
<dbReference type="EMBL" id="AOIV01000021">
    <property type="protein sequence ID" value="ELZ31503.1"/>
    <property type="molecule type" value="Genomic_DNA"/>
</dbReference>
<gene>
    <name evidence="2" type="ORF">C474_09387</name>
</gene>
<reference evidence="2 3" key="1">
    <citation type="journal article" date="2014" name="PLoS Genet.">
        <title>Phylogenetically driven sequencing of extremely halophilic archaea reveals strategies for static and dynamic osmo-response.</title>
        <authorList>
            <person name="Becker E.A."/>
            <person name="Seitzer P.M."/>
            <person name="Tritt A."/>
            <person name="Larsen D."/>
            <person name="Krusor M."/>
            <person name="Yao A.I."/>
            <person name="Wu D."/>
            <person name="Madern D."/>
            <person name="Eisen J.A."/>
            <person name="Darling A.E."/>
            <person name="Facciotti M.T."/>
        </authorList>
    </citation>
    <scope>NUCLEOTIDE SEQUENCE [LARGE SCALE GENOMIC DNA]</scope>
    <source>
        <strain evidence="2 3">JCM 14848</strain>
    </source>
</reference>
<protein>
    <submittedName>
        <fullName evidence="2">Uncharacterized protein</fullName>
    </submittedName>
</protein>
<name>M0D9N6_HALPD</name>
<proteinExistence type="predicted"/>
<feature type="region of interest" description="Disordered" evidence="1">
    <location>
        <begin position="158"/>
        <end position="177"/>
    </location>
</feature>
<evidence type="ECO:0000313" key="3">
    <source>
        <dbReference type="Proteomes" id="UP000011513"/>
    </source>
</evidence>
<dbReference type="OrthoDB" id="195398at2157"/>
<dbReference type="Gene3D" id="3.90.79.10">
    <property type="entry name" value="Nucleoside Triphosphate Pyrophosphohydrolase"/>
    <property type="match status" value="1"/>
</dbReference>
<feature type="compositionally biased region" description="Basic and acidic residues" evidence="1">
    <location>
        <begin position="165"/>
        <end position="177"/>
    </location>
</feature>
<dbReference type="RefSeq" id="WP_008386104.1">
    <property type="nucleotide sequence ID" value="NZ_AOIV01000021.1"/>
</dbReference>
<sequence length="177" mass="19059">MTSSPTDERRDADGITSVASLDALRDRGVPFFEESETVNAETFDRFAELDDLAPTGVVDDAGRVLLARVTEDCPWKIPSPAVAEREDYATAARRWIREQTCVAVTIDGVEGVWSVTVRAEGEAREATRRFVVFAATPKPAPDSAAGDVGDGDAAAVAWADELPDGAERPPGTDRFFD</sequence>
<organism evidence="2 3">
    <name type="scientific">Halogeometricum pallidum JCM 14848</name>
    <dbReference type="NCBI Taxonomy" id="1227487"/>
    <lineage>
        <taxon>Archaea</taxon>
        <taxon>Methanobacteriati</taxon>
        <taxon>Methanobacteriota</taxon>
        <taxon>Stenosarchaea group</taxon>
        <taxon>Halobacteria</taxon>
        <taxon>Halobacteriales</taxon>
        <taxon>Haloferacaceae</taxon>
        <taxon>Halogeometricum</taxon>
    </lineage>
</organism>
<keyword evidence="3" id="KW-1185">Reference proteome</keyword>
<dbReference type="AlphaFoldDB" id="M0D9N6"/>
<dbReference type="SUPFAM" id="SSF55811">
    <property type="entry name" value="Nudix"/>
    <property type="match status" value="1"/>
</dbReference>
<evidence type="ECO:0000313" key="2">
    <source>
        <dbReference type="EMBL" id="ELZ31503.1"/>
    </source>
</evidence>
<comment type="caution">
    <text evidence="2">The sequence shown here is derived from an EMBL/GenBank/DDBJ whole genome shotgun (WGS) entry which is preliminary data.</text>
</comment>